<evidence type="ECO:0000313" key="1">
    <source>
        <dbReference type="EMBL" id="JAE14158.1"/>
    </source>
</evidence>
<protein>
    <submittedName>
        <fullName evidence="1">Uncharacterized protein</fullName>
    </submittedName>
</protein>
<dbReference type="EMBL" id="GBRH01183738">
    <property type="protein sequence ID" value="JAE14158.1"/>
    <property type="molecule type" value="Transcribed_RNA"/>
</dbReference>
<sequence length="45" mass="5195">MIVKNYFDHSFISLPISVPNGHTPCYYAVLYCSRFFTQHLLRGTG</sequence>
<dbReference type="AlphaFoldDB" id="A0A0A9G0L3"/>
<organism evidence="1">
    <name type="scientific">Arundo donax</name>
    <name type="common">Giant reed</name>
    <name type="synonym">Donax arundinaceus</name>
    <dbReference type="NCBI Taxonomy" id="35708"/>
    <lineage>
        <taxon>Eukaryota</taxon>
        <taxon>Viridiplantae</taxon>
        <taxon>Streptophyta</taxon>
        <taxon>Embryophyta</taxon>
        <taxon>Tracheophyta</taxon>
        <taxon>Spermatophyta</taxon>
        <taxon>Magnoliopsida</taxon>
        <taxon>Liliopsida</taxon>
        <taxon>Poales</taxon>
        <taxon>Poaceae</taxon>
        <taxon>PACMAD clade</taxon>
        <taxon>Arundinoideae</taxon>
        <taxon>Arundineae</taxon>
        <taxon>Arundo</taxon>
    </lineage>
</organism>
<proteinExistence type="predicted"/>
<reference evidence="1" key="1">
    <citation type="submission" date="2014-09" db="EMBL/GenBank/DDBJ databases">
        <authorList>
            <person name="Magalhaes I.L.F."/>
            <person name="Oliveira U."/>
            <person name="Santos F.R."/>
            <person name="Vidigal T.H.D.A."/>
            <person name="Brescovit A.D."/>
            <person name="Santos A.J."/>
        </authorList>
    </citation>
    <scope>NUCLEOTIDE SEQUENCE</scope>
    <source>
        <tissue evidence="1">Shoot tissue taken approximately 20 cm above the soil surface</tissue>
    </source>
</reference>
<reference evidence="1" key="2">
    <citation type="journal article" date="2015" name="Data Brief">
        <title>Shoot transcriptome of the giant reed, Arundo donax.</title>
        <authorList>
            <person name="Barrero R.A."/>
            <person name="Guerrero F.D."/>
            <person name="Moolhuijzen P."/>
            <person name="Goolsby J.A."/>
            <person name="Tidwell J."/>
            <person name="Bellgard S.E."/>
            <person name="Bellgard M.I."/>
        </authorList>
    </citation>
    <scope>NUCLEOTIDE SEQUENCE</scope>
    <source>
        <tissue evidence="1">Shoot tissue taken approximately 20 cm above the soil surface</tissue>
    </source>
</reference>
<name>A0A0A9G0L3_ARUDO</name>
<accession>A0A0A9G0L3</accession>